<evidence type="ECO:0000256" key="1">
    <source>
        <dbReference type="ARBA" id="ARBA00022801"/>
    </source>
</evidence>
<keyword evidence="2 4" id="KW-0326">Glycosidase</keyword>
<dbReference type="Proteomes" id="UP000199800">
    <property type="component" value="Unassembled WGS sequence"/>
</dbReference>
<dbReference type="STRING" id="29364.SAMN04487772_11353"/>
<dbReference type="PANTHER" id="PTHR10357:SF210">
    <property type="entry name" value="MALTODEXTRIN GLUCOSIDASE"/>
    <property type="match status" value="1"/>
</dbReference>
<dbReference type="Gene3D" id="3.90.79.10">
    <property type="entry name" value="Nucleoside Triphosphate Pyrophosphohydrolase"/>
    <property type="match status" value="1"/>
</dbReference>
<dbReference type="InterPro" id="IPR013780">
    <property type="entry name" value="Glyco_hydro_b"/>
</dbReference>
<dbReference type="InterPro" id="IPR000086">
    <property type="entry name" value="NUDIX_hydrolase_dom"/>
</dbReference>
<dbReference type="InterPro" id="IPR020084">
    <property type="entry name" value="NUDIX_hydrolase_CS"/>
</dbReference>
<dbReference type="SUPFAM" id="SSF51445">
    <property type="entry name" value="(Trans)glycosidases"/>
    <property type="match status" value="1"/>
</dbReference>
<dbReference type="GO" id="GO:0016798">
    <property type="term" value="F:hydrolase activity, acting on glycosyl bonds"/>
    <property type="evidence" value="ECO:0007669"/>
    <property type="project" value="UniProtKB-KW"/>
</dbReference>
<dbReference type="Pfam" id="PF00128">
    <property type="entry name" value="Alpha-amylase"/>
    <property type="match status" value="1"/>
</dbReference>
<evidence type="ECO:0000256" key="2">
    <source>
        <dbReference type="ARBA" id="ARBA00023295"/>
    </source>
</evidence>
<dbReference type="GO" id="GO:0005975">
    <property type="term" value="P:carbohydrate metabolic process"/>
    <property type="evidence" value="ECO:0007669"/>
    <property type="project" value="InterPro"/>
</dbReference>
<dbReference type="CDD" id="cd11353">
    <property type="entry name" value="AmyAc_euk_bac_CMD_like"/>
    <property type="match status" value="1"/>
</dbReference>
<evidence type="ECO:0000313" key="4">
    <source>
        <dbReference type="EMBL" id="SET28444.1"/>
    </source>
</evidence>
<dbReference type="SMART" id="SM00642">
    <property type="entry name" value="Aamy"/>
    <property type="match status" value="1"/>
</dbReference>
<dbReference type="EMBL" id="FOHN01000013">
    <property type="protein sequence ID" value="SET28444.1"/>
    <property type="molecule type" value="Genomic_DNA"/>
</dbReference>
<dbReference type="InterPro" id="IPR015797">
    <property type="entry name" value="NUDIX_hydrolase-like_dom_sf"/>
</dbReference>
<organism evidence="4 5">
    <name type="scientific">[Clostridium] polysaccharolyticum</name>
    <dbReference type="NCBI Taxonomy" id="29364"/>
    <lineage>
        <taxon>Bacteria</taxon>
        <taxon>Bacillati</taxon>
        <taxon>Bacillota</taxon>
        <taxon>Clostridia</taxon>
        <taxon>Lachnospirales</taxon>
        <taxon>Lachnospiraceae</taxon>
    </lineage>
</organism>
<dbReference type="RefSeq" id="WP_092478035.1">
    <property type="nucleotide sequence ID" value="NZ_FOHN01000013.1"/>
</dbReference>
<evidence type="ECO:0000313" key="5">
    <source>
        <dbReference type="Proteomes" id="UP000199800"/>
    </source>
</evidence>
<protein>
    <submittedName>
        <fullName evidence="4">Glycosidase</fullName>
    </submittedName>
</protein>
<dbReference type="PROSITE" id="PS00893">
    <property type="entry name" value="NUDIX_BOX"/>
    <property type="match status" value="1"/>
</dbReference>
<sequence>MPSFLSNLEGFRGTGEVNEQGQALEQFLEGYNANKYEKPSVTADVLVFAYQSGQKDLLNEIKLLMVKRKNHPSIGFWAIPGGFAKVREDLVETAKRELKEETGLTDIPLTQMYTYGEVERDPRDRVVTTAYVGLVEDGTQKPVAADDAKDAKWWNVEVAKVSETEKGAVKEVEYRLTMTTQGERELTALVVEKIQLGTPLQISEYSVKESNGIAFDHARYIVQGYTFIERSPKNAMENVQVFKAELSKEAVQDPAVCETPASSVDVNGKRVPIPVVKKGNPNFAWYENASFYHIYPLGLCGAPKLNEGQEVTERLNKLLPWISHIKEIGCNGIYLGPVFESVGHGYETTDYKTVDRRLGTNETLRNFVDECHRQGIRVVLDGVFNHTGREFFAFKDIKEKREGSQYRDWYCNVNFGGNNEYNDGFSYENWGGYNLLVKLNQRNPAVIDYICNVIRFWVEEFDIDGIRLDAADVLDFEFMKTLRAVAREVKDQFWLMGEVIHGDYGRWVNDDMLHSVTNYQLHKALFSGHNDHNYFEIAHNVKYVYNQVNGNLLKLYNFLDNHDVDRIASKVNNKDNLVPIYYLLYTLPGVPSIYYGSEFAVEGVKVNGSDDGLRPELDLQQLEQQHKGDRLISEIAKLGELRQESEVLAKGRYEELMLTNRQFAFGRMLDREAIITVVNNDEQAAESYVPVHMQASEAQDIFTGEKVRVENGTIRVMLEKNSGRVFYVRG</sequence>
<dbReference type="SUPFAM" id="SSF55811">
    <property type="entry name" value="Nudix"/>
    <property type="match status" value="1"/>
</dbReference>
<keyword evidence="5" id="KW-1185">Reference proteome</keyword>
<proteinExistence type="predicted"/>
<dbReference type="PANTHER" id="PTHR10357">
    <property type="entry name" value="ALPHA-AMYLASE FAMILY MEMBER"/>
    <property type="match status" value="1"/>
</dbReference>
<dbReference type="Gene3D" id="3.20.20.80">
    <property type="entry name" value="Glycosidases"/>
    <property type="match status" value="1"/>
</dbReference>
<gene>
    <name evidence="4" type="ORF">SAMN04487772_11353</name>
</gene>
<accession>A0A1I0D889</accession>
<dbReference type="InterPro" id="IPR017853">
    <property type="entry name" value="GH"/>
</dbReference>
<reference evidence="4 5" key="1">
    <citation type="submission" date="2016-10" db="EMBL/GenBank/DDBJ databases">
        <authorList>
            <person name="de Groot N.N."/>
        </authorList>
    </citation>
    <scope>NUCLEOTIDE SEQUENCE [LARGE SCALE GENOMIC DNA]</scope>
    <source>
        <strain evidence="4 5">DSM 1801</strain>
    </source>
</reference>
<keyword evidence="1" id="KW-0378">Hydrolase</keyword>
<dbReference type="InterPro" id="IPR006047">
    <property type="entry name" value="GH13_cat_dom"/>
</dbReference>
<dbReference type="CDD" id="cd18873">
    <property type="entry name" value="NUDIX_NadM_like"/>
    <property type="match status" value="1"/>
</dbReference>
<dbReference type="PROSITE" id="PS51462">
    <property type="entry name" value="NUDIX"/>
    <property type="match status" value="1"/>
</dbReference>
<evidence type="ECO:0000259" key="3">
    <source>
        <dbReference type="PROSITE" id="PS51462"/>
    </source>
</evidence>
<name>A0A1I0D889_9FIRM</name>
<dbReference type="OrthoDB" id="9805159at2"/>
<feature type="domain" description="Nudix hydrolase" evidence="3">
    <location>
        <begin position="38"/>
        <end position="177"/>
    </location>
</feature>
<dbReference type="AlphaFoldDB" id="A0A1I0D889"/>
<dbReference type="Pfam" id="PF00293">
    <property type="entry name" value="NUDIX"/>
    <property type="match status" value="1"/>
</dbReference>
<dbReference type="Gene3D" id="2.60.40.1180">
    <property type="entry name" value="Golgi alpha-mannosidase II"/>
    <property type="match status" value="1"/>
</dbReference>
<dbReference type="SUPFAM" id="SSF51011">
    <property type="entry name" value="Glycosyl hydrolase domain"/>
    <property type="match status" value="1"/>
</dbReference>